<name>A0A1X2GFB1_9FUNG</name>
<accession>A0A1X2GFB1</accession>
<reference evidence="1 2" key="1">
    <citation type="submission" date="2016-07" db="EMBL/GenBank/DDBJ databases">
        <title>Pervasive Adenine N6-methylation of Active Genes in Fungi.</title>
        <authorList>
            <consortium name="DOE Joint Genome Institute"/>
            <person name="Mondo S.J."/>
            <person name="Dannebaum R.O."/>
            <person name="Kuo R.C."/>
            <person name="Labutti K."/>
            <person name="Haridas S."/>
            <person name="Kuo A."/>
            <person name="Salamov A."/>
            <person name="Ahrendt S.R."/>
            <person name="Lipzen A."/>
            <person name="Sullivan W."/>
            <person name="Andreopoulos W.B."/>
            <person name="Clum A."/>
            <person name="Lindquist E."/>
            <person name="Daum C."/>
            <person name="Ramamoorthy G.K."/>
            <person name="Gryganskyi A."/>
            <person name="Culley D."/>
            <person name="Magnuson J.K."/>
            <person name="James T.Y."/>
            <person name="O'Malley M.A."/>
            <person name="Stajich J.E."/>
            <person name="Spatafora J.W."/>
            <person name="Visel A."/>
            <person name="Grigoriev I.V."/>
        </authorList>
    </citation>
    <scope>NUCLEOTIDE SEQUENCE [LARGE SCALE GENOMIC DNA]</scope>
    <source>
        <strain evidence="1 2">NRRL 3301</strain>
    </source>
</reference>
<sequence length="120" mass="14148">METLSFTDKAANWHDAVRKAQAFNQFQEYALSLGKLTVKTHTQHIFSLSSIFLIKYQRNHPDIGKYLEPKHMDLLIDFVKRDRHFGDLDYGLPSVSSDILTRWKKLSRQCDKAQWHKWIG</sequence>
<dbReference type="AlphaFoldDB" id="A0A1X2GFB1"/>
<evidence type="ECO:0000313" key="1">
    <source>
        <dbReference type="EMBL" id="ORX52430.1"/>
    </source>
</evidence>
<proteinExistence type="predicted"/>
<comment type="caution">
    <text evidence="1">The sequence shown here is derived from an EMBL/GenBank/DDBJ whole genome shotgun (WGS) entry which is preliminary data.</text>
</comment>
<dbReference type="OrthoDB" id="2370938at2759"/>
<protein>
    <submittedName>
        <fullName evidence="1">Uncharacterized protein</fullName>
    </submittedName>
</protein>
<dbReference type="Proteomes" id="UP000242146">
    <property type="component" value="Unassembled WGS sequence"/>
</dbReference>
<dbReference type="EMBL" id="MCGT01000018">
    <property type="protein sequence ID" value="ORX52430.1"/>
    <property type="molecule type" value="Genomic_DNA"/>
</dbReference>
<gene>
    <name evidence="1" type="ORF">DM01DRAFT_47406</name>
</gene>
<keyword evidence="2" id="KW-1185">Reference proteome</keyword>
<organism evidence="1 2">
    <name type="scientific">Hesseltinella vesiculosa</name>
    <dbReference type="NCBI Taxonomy" id="101127"/>
    <lineage>
        <taxon>Eukaryota</taxon>
        <taxon>Fungi</taxon>
        <taxon>Fungi incertae sedis</taxon>
        <taxon>Mucoromycota</taxon>
        <taxon>Mucoromycotina</taxon>
        <taxon>Mucoromycetes</taxon>
        <taxon>Mucorales</taxon>
        <taxon>Cunninghamellaceae</taxon>
        <taxon>Hesseltinella</taxon>
    </lineage>
</organism>
<evidence type="ECO:0000313" key="2">
    <source>
        <dbReference type="Proteomes" id="UP000242146"/>
    </source>
</evidence>